<name>A0A4R6JVX3_9ACTN</name>
<dbReference type="InterPro" id="IPR011704">
    <property type="entry name" value="ATPase_dyneun-rel_AAA"/>
</dbReference>
<dbReference type="InterPro" id="IPR052934">
    <property type="entry name" value="Methyl-DNA_Rec/Restrict_Enz"/>
</dbReference>
<comment type="caution">
    <text evidence="2">The sequence shown here is derived from an EMBL/GenBank/DDBJ whole genome shotgun (WGS) entry which is preliminary data.</text>
</comment>
<reference evidence="2 3" key="1">
    <citation type="submission" date="2019-03" db="EMBL/GenBank/DDBJ databases">
        <title>Sequencing the genomes of 1000 actinobacteria strains.</title>
        <authorList>
            <person name="Klenk H.-P."/>
        </authorList>
    </citation>
    <scope>NUCLEOTIDE SEQUENCE [LARGE SCALE GENOMIC DNA]</scope>
    <source>
        <strain evidence="2 3">DSM 43805</strain>
    </source>
</reference>
<dbReference type="PANTHER" id="PTHR37291:SF1">
    <property type="entry name" value="TYPE IV METHYL-DIRECTED RESTRICTION ENZYME ECOKMCRB SUBUNIT"/>
    <property type="match status" value="1"/>
</dbReference>
<protein>
    <submittedName>
        <fullName evidence="2">Dynein-related subfamily AAA family protein</fullName>
    </submittedName>
</protein>
<dbReference type="InterPro" id="IPR027417">
    <property type="entry name" value="P-loop_NTPase"/>
</dbReference>
<dbReference type="AlphaFoldDB" id="A0A4R6JVX3"/>
<keyword evidence="3" id="KW-1185">Reference proteome</keyword>
<feature type="domain" description="AAA+ ATPase" evidence="1">
    <location>
        <begin position="192"/>
        <end position="385"/>
    </location>
</feature>
<proteinExistence type="predicted"/>
<dbReference type="EMBL" id="SNWR01000001">
    <property type="protein sequence ID" value="TDO39306.1"/>
    <property type="molecule type" value="Genomic_DNA"/>
</dbReference>
<dbReference type="PANTHER" id="PTHR37291">
    <property type="entry name" value="5-METHYLCYTOSINE-SPECIFIC RESTRICTION ENZYME B"/>
    <property type="match status" value="1"/>
</dbReference>
<dbReference type="GO" id="GO:0016887">
    <property type="term" value="F:ATP hydrolysis activity"/>
    <property type="evidence" value="ECO:0007669"/>
    <property type="project" value="InterPro"/>
</dbReference>
<evidence type="ECO:0000313" key="3">
    <source>
        <dbReference type="Proteomes" id="UP000294901"/>
    </source>
</evidence>
<dbReference type="Gene3D" id="3.40.50.300">
    <property type="entry name" value="P-loop containing nucleotide triphosphate hydrolases"/>
    <property type="match status" value="1"/>
</dbReference>
<evidence type="ECO:0000313" key="2">
    <source>
        <dbReference type="EMBL" id="TDO39306.1"/>
    </source>
</evidence>
<gene>
    <name evidence="2" type="ORF">C8E87_2987</name>
</gene>
<organism evidence="2 3">
    <name type="scientific">Paractinoplanes brasiliensis</name>
    <dbReference type="NCBI Taxonomy" id="52695"/>
    <lineage>
        <taxon>Bacteria</taxon>
        <taxon>Bacillati</taxon>
        <taxon>Actinomycetota</taxon>
        <taxon>Actinomycetes</taxon>
        <taxon>Micromonosporales</taxon>
        <taxon>Micromonosporaceae</taxon>
        <taxon>Paractinoplanes</taxon>
    </lineage>
</organism>
<dbReference type="Pfam" id="PF07728">
    <property type="entry name" value="AAA_5"/>
    <property type="match status" value="1"/>
</dbReference>
<evidence type="ECO:0000259" key="1">
    <source>
        <dbReference type="SMART" id="SM00382"/>
    </source>
</evidence>
<dbReference type="Proteomes" id="UP000294901">
    <property type="component" value="Unassembled WGS sequence"/>
</dbReference>
<dbReference type="InterPro" id="IPR003593">
    <property type="entry name" value="AAA+_ATPase"/>
</dbReference>
<dbReference type="GO" id="GO:0005524">
    <property type="term" value="F:ATP binding"/>
    <property type="evidence" value="ECO:0007669"/>
    <property type="project" value="InterPro"/>
</dbReference>
<dbReference type="SMART" id="SM00382">
    <property type="entry name" value="AAA"/>
    <property type="match status" value="1"/>
</dbReference>
<dbReference type="RefSeq" id="WP_133873656.1">
    <property type="nucleotide sequence ID" value="NZ_BOMD01000105.1"/>
</dbReference>
<dbReference type="OrthoDB" id="9781481at2"/>
<dbReference type="SUPFAM" id="SSF52540">
    <property type="entry name" value="P-loop containing nucleoside triphosphate hydrolases"/>
    <property type="match status" value="1"/>
</dbReference>
<sequence>MELPDGQDDITHRLDAALDGVALSAPSTTKFNQLVQLIADAAETPIARVYAAYISKPGNLSVRLGQSPSSQAALVKVALSDSAEADSPYEAAIKNVREGKSDAIVVIERAVGHWRVAGFVAARRPNDDPDIVPLERLSHALATRIEFVESTKDFEAPAGTRRARNAAVPVVAATPLEIDPRVLRMVRLAIATHPAVLLVGPPGTGKSTLIAQIRNEIAADPAAYGMTMPHEILSVTPDESWGTRELVGGESVDDSGRLRFSPGWVLEAISEDRWLALDEVNRADMDRIFGGLLTWLAGQEVVVGRTGPESGAGAIRLGWAETAESQVDGLEFLGAEDSGIDPVVYQAGREWRLLGTYNSLDAHRVFRLGMALGRRFRQVPVPAPEIDTFTRALTPRLDPLPHEIREGIASAITAMYAAHLNSDAIALGPALFLDLPSYVAAGMPSGAPAPELLSEAYLLSVGPLLARLEEDSLDALGVALSQADVLGDGWQWVRIQLRALA</sequence>
<accession>A0A4R6JVX3</accession>